<sequence>MEDTLMSALKSLFTSYLTVRGRNMPKSLFYRQLDWIYQSRSTVNQAVCWFGHRNGMVKEYHLLFDNAPGIDTELLQHFQFGYSLDTRGLLHPNQMSGSVRLMDSTRVSAEDYKQFMETVALMHDEELLMQYVGMRSDQLGHTIPDRIIYRDGTERFLRNSKLVCEGWLPPEPVLMIGDTWILYEDYHVTVNFIASNPELLSMQPGDIILPMYGIEDDWRVILTLQQLKS</sequence>
<comment type="caution">
    <text evidence="1">The sequence shown here is derived from an EMBL/GenBank/DDBJ whole genome shotgun (WGS) entry which is preliminary data.</text>
</comment>
<protein>
    <submittedName>
        <fullName evidence="1">Uncharacterized protein</fullName>
    </submittedName>
</protein>
<proteinExistence type="predicted"/>
<dbReference type="Proteomes" id="UP000070457">
    <property type="component" value="Unassembled WGS sequence"/>
</dbReference>
<gene>
    <name evidence="1" type="ORF">TR69_WS6001000732</name>
</gene>
<dbReference type="AlphaFoldDB" id="A0A136LYI9"/>
<dbReference type="STRING" id="1617426.TR69_WS6001000732"/>
<organism evidence="1 2">
    <name type="scientific">candidate division WS6 bacterium OLB20</name>
    <dbReference type="NCBI Taxonomy" id="1617426"/>
    <lineage>
        <taxon>Bacteria</taxon>
        <taxon>Candidatus Dojkabacteria</taxon>
    </lineage>
</organism>
<evidence type="ECO:0000313" key="1">
    <source>
        <dbReference type="EMBL" id="KXK26718.1"/>
    </source>
</evidence>
<dbReference type="EMBL" id="JYNZ01000003">
    <property type="protein sequence ID" value="KXK26718.1"/>
    <property type="molecule type" value="Genomic_DNA"/>
</dbReference>
<name>A0A136LYI9_9BACT</name>
<evidence type="ECO:0000313" key="2">
    <source>
        <dbReference type="Proteomes" id="UP000070457"/>
    </source>
</evidence>
<reference evidence="1 2" key="1">
    <citation type="submission" date="2015-02" db="EMBL/GenBank/DDBJ databases">
        <title>Improved understanding of the partial-nitritation anammox process through 23 genomes representing the majority of the microbial community.</title>
        <authorList>
            <person name="Speth D.R."/>
            <person name="In T Zandt M."/>
            <person name="Guerrero Cruz S."/>
            <person name="Jetten M.S."/>
            <person name="Dutilh B.E."/>
        </authorList>
    </citation>
    <scope>NUCLEOTIDE SEQUENCE [LARGE SCALE GENOMIC DNA]</scope>
    <source>
        <strain evidence="1">OLB20</strain>
    </source>
</reference>
<accession>A0A136LYI9</accession>